<protein>
    <submittedName>
        <fullName evidence="1">Uncharacterized protein</fullName>
    </submittedName>
</protein>
<organism evidence="1 2">
    <name type="scientific">Malassezia pachydermatis</name>
    <dbReference type="NCBI Taxonomy" id="77020"/>
    <lineage>
        <taxon>Eukaryota</taxon>
        <taxon>Fungi</taxon>
        <taxon>Dikarya</taxon>
        <taxon>Basidiomycota</taxon>
        <taxon>Ustilaginomycotina</taxon>
        <taxon>Malasseziomycetes</taxon>
        <taxon>Malasseziales</taxon>
        <taxon>Malasseziaceae</taxon>
        <taxon>Malassezia</taxon>
    </lineage>
</organism>
<dbReference type="PANTHER" id="PTHR14614">
    <property type="entry name" value="HEPATOCELLULAR CARCINOMA-ASSOCIATED ANTIGEN"/>
    <property type="match status" value="1"/>
</dbReference>
<gene>
    <name evidence="1" type="ORF">Malapachy_1389</name>
</gene>
<dbReference type="EMBL" id="LGAV01000009">
    <property type="protein sequence ID" value="KOS12780.1"/>
    <property type="molecule type" value="Genomic_DNA"/>
</dbReference>
<reference evidence="1 2" key="1">
    <citation type="submission" date="2015-07" db="EMBL/GenBank/DDBJ databases">
        <title>Draft Genome Sequence of Malassezia furfur CBS1878 and Malassezia pachydermatis CBS1879.</title>
        <authorList>
            <person name="Triana S."/>
            <person name="Ohm R."/>
            <person name="Gonzalez A."/>
            <person name="DeCock H."/>
            <person name="Restrepo S."/>
            <person name="Celis A."/>
        </authorList>
    </citation>
    <scope>NUCLEOTIDE SEQUENCE [LARGE SCALE GENOMIC DNA]</scope>
    <source>
        <strain evidence="1 2">CBS 1879</strain>
    </source>
</reference>
<dbReference type="Pfam" id="PF10294">
    <property type="entry name" value="Methyltransf_16"/>
    <property type="match status" value="2"/>
</dbReference>
<dbReference type="GO" id="GO:0008757">
    <property type="term" value="F:S-adenosylmethionine-dependent methyltransferase activity"/>
    <property type="evidence" value="ECO:0007669"/>
    <property type="project" value="UniProtKB-ARBA"/>
</dbReference>
<dbReference type="GeneID" id="28727768"/>
<keyword evidence="2" id="KW-1185">Reference proteome</keyword>
<dbReference type="GO" id="GO:0005829">
    <property type="term" value="C:cytosol"/>
    <property type="evidence" value="ECO:0007669"/>
    <property type="project" value="TreeGrafter"/>
</dbReference>
<dbReference type="RefSeq" id="XP_017990412.1">
    <property type="nucleotide sequence ID" value="XM_018135893.1"/>
</dbReference>
<proteinExistence type="predicted"/>
<dbReference type="Proteomes" id="UP000037751">
    <property type="component" value="Unassembled WGS sequence"/>
</dbReference>
<accession>A0A0M8MSA7</accession>
<name>A0A0M8MSA7_9BASI</name>
<dbReference type="PANTHER" id="PTHR14614:SF109">
    <property type="entry name" value="RIBOSOMAL LYSINE N-METHYLTRANSFERASE 5"/>
    <property type="match status" value="1"/>
</dbReference>
<comment type="caution">
    <text evidence="1">The sequence shown here is derived from an EMBL/GenBank/DDBJ whole genome shotgun (WGS) entry which is preliminary data.</text>
</comment>
<evidence type="ECO:0000313" key="2">
    <source>
        <dbReference type="Proteomes" id="UP000037751"/>
    </source>
</evidence>
<dbReference type="Gene3D" id="3.40.50.150">
    <property type="entry name" value="Vaccinia Virus protein VP39"/>
    <property type="match status" value="1"/>
</dbReference>
<dbReference type="InterPro" id="IPR029063">
    <property type="entry name" value="SAM-dependent_MTases_sf"/>
</dbReference>
<evidence type="ECO:0000313" key="1">
    <source>
        <dbReference type="EMBL" id="KOS12780.1"/>
    </source>
</evidence>
<dbReference type="InterPro" id="IPR019410">
    <property type="entry name" value="Methyltransf_16"/>
</dbReference>
<dbReference type="GO" id="GO:0032991">
    <property type="term" value="C:protein-containing complex"/>
    <property type="evidence" value="ECO:0007669"/>
    <property type="project" value="TreeGrafter"/>
</dbReference>
<dbReference type="SUPFAM" id="SSF53335">
    <property type="entry name" value="S-adenosyl-L-methionine-dependent methyltransferases"/>
    <property type="match status" value="1"/>
</dbReference>
<dbReference type="STRING" id="77020.A0A0M8MSA7"/>
<sequence length="334" mass="36858">MSAGGAAAEVIASPSGRFDLPASAVRHVDDTDEEVFLLHTLRNPENAHGLGSIDSKNDTIDVRLDLIPARTFKGAKKTRKPTEVNVSITQNCTALRTRVGETGSVVWRCSVLLAEHVLRQLWGVMDPSFPTLFSASQFSDCRVLELGAGTGVMPACLLAQSGWLLPRADPLRWISTDRKENLSLIAKNVASCIPPSPQVDVHVRELDWMHIHDVGQDPHARRLKARLVRDTLAPFSSEADVVYPDLILCVDCVYNPALHAPLVSTLDAFCEPSKTVILLVMQLREVDNTQMFLEAWTQHTDHTIYHLDDDMLPPAMRQGYAAWIAWRGEGGLTA</sequence>
<dbReference type="OrthoDB" id="2529286at2759"/>
<dbReference type="AlphaFoldDB" id="A0A0M8MSA7"/>
<dbReference type="VEuPathDB" id="FungiDB:Malapachy_1389"/>